<organism evidence="2 3">
    <name type="scientific">Rotaria sordida</name>
    <dbReference type="NCBI Taxonomy" id="392033"/>
    <lineage>
        <taxon>Eukaryota</taxon>
        <taxon>Metazoa</taxon>
        <taxon>Spiralia</taxon>
        <taxon>Gnathifera</taxon>
        <taxon>Rotifera</taxon>
        <taxon>Eurotatoria</taxon>
        <taxon>Bdelloidea</taxon>
        <taxon>Philodinida</taxon>
        <taxon>Philodinidae</taxon>
        <taxon>Rotaria</taxon>
    </lineage>
</organism>
<sequence length="508" mass="60136">MVDVLYSFVDVNRRFNRLAFDSLYIRDLNLTNIMTINSLYDQTSSVDIQVLSRIFEKVLCQIHHRVYKLTVEGYSMKQILRTANYPQLYSLSLLNFEEKILYQYLRDDLILRHLLTKQITHLNIDIKKTKNSCSKTSSKIFALILSLCKKLIVLNFGDMFLKRKYFGTCFYLLWKRYIPSTLVKLKINVATLTDCLYLLDGPLVCLSTLIINVEQTFHPFGDIDPAKKLPKLKCFSFTMFHITFDYDILIVPLLCRMINLEELKLYLTVGRFNSIYIDGIQFYDQFLMYMTQLNKFTFNIRTDVYNKNVDVELQSNEDIQRSFIGRGYQQVTSYVHSKSSKYDGECRIYSLPYDFEYFVDLNNSFQGGMFDKVRQLNMCDGISFEHKLFKLLSQDFPCLEFLCISNNAQQKDKQDSSTLITFPYLTFLDLQYAYVDYAELFLLEKNMHLPRLINLRMEYQSLTTITNNFINDATHFNFSKLKSLDVCQPFVRPKNFHQYFPLLYELFQ</sequence>
<dbReference type="Proteomes" id="UP000663854">
    <property type="component" value="Unassembled WGS sequence"/>
</dbReference>
<dbReference type="SUPFAM" id="SSF52047">
    <property type="entry name" value="RNI-like"/>
    <property type="match status" value="1"/>
</dbReference>
<dbReference type="Proteomes" id="UP000663870">
    <property type="component" value="Unassembled WGS sequence"/>
</dbReference>
<keyword evidence="3" id="KW-1185">Reference proteome</keyword>
<dbReference type="EMBL" id="CAJNOH010000136">
    <property type="protein sequence ID" value="CAF0898444.1"/>
    <property type="molecule type" value="Genomic_DNA"/>
</dbReference>
<evidence type="ECO:0000313" key="1">
    <source>
        <dbReference type="EMBL" id="CAF0898444.1"/>
    </source>
</evidence>
<accession>A0A814USY8</accession>
<reference evidence="2" key="1">
    <citation type="submission" date="2021-02" db="EMBL/GenBank/DDBJ databases">
        <authorList>
            <person name="Nowell W R."/>
        </authorList>
    </citation>
    <scope>NUCLEOTIDE SEQUENCE</scope>
</reference>
<dbReference type="AlphaFoldDB" id="A0A814USY8"/>
<comment type="caution">
    <text evidence="2">The sequence shown here is derived from an EMBL/GenBank/DDBJ whole genome shotgun (WGS) entry which is preliminary data.</text>
</comment>
<evidence type="ECO:0000313" key="3">
    <source>
        <dbReference type="Proteomes" id="UP000663870"/>
    </source>
</evidence>
<evidence type="ECO:0000313" key="2">
    <source>
        <dbReference type="EMBL" id="CAF1177458.1"/>
    </source>
</evidence>
<name>A0A814USY8_9BILA</name>
<gene>
    <name evidence="2" type="ORF">JXQ802_LOCUS23150</name>
    <name evidence="1" type="ORF">PYM288_LOCUS9398</name>
</gene>
<proteinExistence type="predicted"/>
<protein>
    <submittedName>
        <fullName evidence="2">Uncharacterized protein</fullName>
    </submittedName>
</protein>
<dbReference type="EMBL" id="CAJNOL010000721">
    <property type="protein sequence ID" value="CAF1177458.1"/>
    <property type="molecule type" value="Genomic_DNA"/>
</dbReference>